<dbReference type="PANTHER" id="PTHR16441:SF0">
    <property type="entry name" value="COILED-COIL DOMAIN-CONTAINING PROTEIN 93"/>
    <property type="match status" value="1"/>
</dbReference>
<sequence length="657" mass="71144">MAVAAHMASLRAGLADGSEQTSASERELQQGKLRETLGLLLSAGYFRARLASATPFDKIVGGLCWSITASGSDVDVDLFYDDELTLGRKIRIAEDVIGVLRRLGCPAPLQANQIQGGDYNAVFPVVQWVVRLVLQNRKRTGDASRKASEAHFQRRLGAVLGRASASAAAQGAASADAASALRSLGATLSPFAADVGARYAPRRRFCRSEELWAGAGRMEPLARVQACLLEFGETFALGTLVGAAEEPDADEGTDVDRKLRAMQRAAKEADEKRAAEAAAREEALLGQMSAAGGGRVRGQDVRRLVGLGGDGIAKSRDALLATQALLQAEADSGELLANSRVGKAQAHKRRAAKARKAADKAELRAAVAEEELAGASEERSAALAEADALAARLAELEAELAALAERAKAAGRHEEWLGLRRLLATTSLLARGEKEFKRTCKRQLGALRARLAALEAEADGDEAGDGAGGRLRATEAAHADVTSKHRRLRTMLARRSREVARLHRVLDDVPSRGELLQYEKRFLELFEEINATREEIDKRFAAYNFYNEERKLQAQEGELVASVHSSFVPAMRSASGQRQFLEQASRFVESARTLAQKQTVQLDKRRARRDAKAVERDALADSQRAYFRAVKQLQQQAERNEALAARIQEAGLEEPAE</sequence>
<dbReference type="Proteomes" id="UP000322899">
    <property type="component" value="Unassembled WGS sequence"/>
</dbReference>
<organism evidence="7 11">
    <name type="scientific">Cafeteria roenbergensis</name>
    <name type="common">Marine flagellate</name>
    <dbReference type="NCBI Taxonomy" id="33653"/>
    <lineage>
        <taxon>Eukaryota</taxon>
        <taxon>Sar</taxon>
        <taxon>Stramenopiles</taxon>
        <taxon>Bigyra</taxon>
        <taxon>Opalozoa</taxon>
        <taxon>Bicosoecida</taxon>
        <taxon>Cafeteriaceae</taxon>
        <taxon>Cafeteria</taxon>
    </lineage>
</organism>
<keyword evidence="10" id="KW-1185">Reference proteome</keyword>
<dbReference type="Pfam" id="PF09762">
    <property type="entry name" value="CCDC93_CC"/>
    <property type="match status" value="1"/>
</dbReference>
<dbReference type="Proteomes" id="UP000323011">
    <property type="component" value="Unassembled WGS sequence"/>
</dbReference>
<dbReference type="EMBL" id="VLTN01000038">
    <property type="protein sequence ID" value="KAA0149940.1"/>
    <property type="molecule type" value="Genomic_DNA"/>
</dbReference>
<evidence type="ECO:0000313" key="8">
    <source>
        <dbReference type="EMBL" id="KAA0171757.1"/>
    </source>
</evidence>
<dbReference type="GO" id="GO:0006893">
    <property type="term" value="P:Golgi to plasma membrane transport"/>
    <property type="evidence" value="ECO:0007669"/>
    <property type="project" value="TreeGrafter"/>
</dbReference>
<keyword evidence="2 3" id="KW-0175">Coiled coil</keyword>
<dbReference type="InterPro" id="IPR019159">
    <property type="entry name" value="CCDC93_CC"/>
</dbReference>
<feature type="coiled-coil region" evidence="3">
    <location>
        <begin position="597"/>
        <end position="653"/>
    </location>
</feature>
<dbReference type="OrthoDB" id="16092at2759"/>
<dbReference type="EMBL" id="VLTM01000073">
    <property type="protein sequence ID" value="KAA0157987.1"/>
    <property type="molecule type" value="Genomic_DNA"/>
</dbReference>
<dbReference type="OMA" id="YERQEAP"/>
<feature type="domain" description="CCDC93 coiled-coil" evidence="4">
    <location>
        <begin position="198"/>
        <end position="645"/>
    </location>
</feature>
<dbReference type="EMBL" id="VLTO01000052">
    <property type="protein sequence ID" value="KAA0171757.1"/>
    <property type="molecule type" value="Genomic_DNA"/>
</dbReference>
<evidence type="ECO:0000259" key="5">
    <source>
        <dbReference type="Pfam" id="PF21673"/>
    </source>
</evidence>
<evidence type="ECO:0000256" key="2">
    <source>
        <dbReference type="ARBA" id="ARBA00023054"/>
    </source>
</evidence>
<evidence type="ECO:0000259" key="4">
    <source>
        <dbReference type="Pfam" id="PF09762"/>
    </source>
</evidence>
<evidence type="ECO:0000256" key="1">
    <source>
        <dbReference type="ARBA" id="ARBA00007219"/>
    </source>
</evidence>
<dbReference type="AlphaFoldDB" id="A0A5A8CZZ4"/>
<gene>
    <name evidence="8" type="ORF">FNF27_06264</name>
    <name evidence="6" type="ORF">FNF29_05560</name>
    <name evidence="7" type="ORF">FNF31_05626</name>
</gene>
<feature type="coiled-coil region" evidence="3">
    <location>
        <begin position="344"/>
        <end position="413"/>
    </location>
</feature>
<dbReference type="Pfam" id="PF21673">
    <property type="entry name" value="CCDC93_N"/>
    <property type="match status" value="1"/>
</dbReference>
<evidence type="ECO:0000313" key="7">
    <source>
        <dbReference type="EMBL" id="KAA0157987.1"/>
    </source>
</evidence>
<dbReference type="InterPro" id="IPR048747">
    <property type="entry name" value="CCDC93_N"/>
</dbReference>
<evidence type="ECO:0000313" key="6">
    <source>
        <dbReference type="EMBL" id="KAA0149940.1"/>
    </source>
</evidence>
<accession>A0A5A8CZZ4</accession>
<proteinExistence type="inferred from homology"/>
<comment type="caution">
    <text evidence="7">The sequence shown here is derived from an EMBL/GenBank/DDBJ whole genome shotgun (WGS) entry which is preliminary data.</text>
</comment>
<dbReference type="PANTHER" id="PTHR16441">
    <property type="entry name" value="FIDIPIDINE"/>
    <property type="match status" value="1"/>
</dbReference>
<feature type="domain" description="CCDC93 N-terminal" evidence="5">
    <location>
        <begin position="29"/>
        <end position="134"/>
    </location>
</feature>
<dbReference type="Proteomes" id="UP000325113">
    <property type="component" value="Unassembled WGS sequence"/>
</dbReference>
<protein>
    <submittedName>
        <fullName evidence="7">Uncharacterized protein</fullName>
    </submittedName>
</protein>
<comment type="similarity">
    <text evidence="1">Belongs to the CCDC93 family.</text>
</comment>
<evidence type="ECO:0000313" key="9">
    <source>
        <dbReference type="Proteomes" id="UP000322899"/>
    </source>
</evidence>
<evidence type="ECO:0000313" key="11">
    <source>
        <dbReference type="Proteomes" id="UP000325113"/>
    </source>
</evidence>
<evidence type="ECO:0000256" key="3">
    <source>
        <dbReference type="SAM" id="Coils"/>
    </source>
</evidence>
<evidence type="ECO:0000313" key="10">
    <source>
        <dbReference type="Proteomes" id="UP000323011"/>
    </source>
</evidence>
<dbReference type="InterPro" id="IPR039116">
    <property type="entry name" value="CCDC93"/>
</dbReference>
<name>A0A5A8CZZ4_CAFRO</name>
<reference evidence="9 10" key="1">
    <citation type="submission" date="2019-07" db="EMBL/GenBank/DDBJ databases">
        <title>Genomes of Cafeteria roenbergensis.</title>
        <authorList>
            <person name="Fischer M.G."/>
            <person name="Hackl T."/>
            <person name="Roman M."/>
        </authorList>
    </citation>
    <scope>NUCLEOTIDE SEQUENCE [LARGE SCALE GENOMIC DNA]</scope>
    <source>
        <strain evidence="6 10">BVI</strain>
        <strain evidence="7 11">Cflag</strain>
        <strain evidence="8 9">E4-10P</strain>
    </source>
</reference>